<sequence length="4292" mass="451948">MSDSFDVVDGLVRALTGEGWPSTDAAGALNSRVPLLALAGGLRELSNEVQAGIVRMRAELPREVGDAYVRALGDLVGDRGESRLRELADEVEDVARRRVNISMQVRESKIEILMEVGLLLAQVKLYLALSFFTGGASLGALAAVRARAVLRILLALQALSHSVVPLVGVPLEALEEALQSLAARLLNMATAPGVARPSGVDWSKVGQDALFGAFAGLFGEVLGGASQGLVDKVERKFKDRPEFTVPLNAVHSGVVEGGAESLGEMFTIGALQGHWAFSVQTAGGAAVAGAVSTVVLVGAVGVGKGFHKAVFASGGGGYTPAFMGDGGSTGTDVGLGLGLNAALGGGVNGLAFLEGVGLGAGLGPATPVPGMPLVSPPLSTTSLTPPSTISPVPPAPALPETSPGAAPYAVPGQVSVVGAEEVSSVPVTPAGSGAVATESAVASGPVRDTGGPSGVGLQPSADQMAWSGGRGVGAGGAGSGDVNDPTDRARVAGPERAGADPLRADPSYGDDSMSEASPVWDIDDDARSVTSTDSGYVSDRTESDVFSALTGQGGPVADRGGVAGSAGGWSSGEDISDIGTRPVLSDVASLDLPVGREGSSTADWRAPAPTSAASPDPLRTDTSGTPVDRSSAGASLTDTGARAVPLPSSGPQEMPSAGTVPASGSPVQSPSVGRVPAAVSPSADVPPTPTPLSAPSTEPPAAVASPRGPSPAQAPLPSVEGFVSLTGGEPLEDLLSSPLGSRDGGESGGGRAWFSEKDMDVRREGYGHLAAVRHRVIWDPVVRAEGPVETLEGPGAGYTVALHVGPRGVELPLKDGRTGLTDGQGLARVIMRRKSFSTLPPGTEIRLLACNAAAQPQGEDLLEQVPIAQDVASRVGKVVRADTGAVAVAGPELDRPARFAVIDSLTTPRHRDRVFHPEPAPGELEAAAWRAGLVPGTDRPGERALRWLRAIRREAGPDLGHDPQRRQEFETLLRGAMAWENARLTGPDTPAGDMGPLTSRELSRLLDRHRASHPGDTLVEALARTTTPHPATVSTPLGGGTVSDRAENATTARTPSTAAYATFIDPSLFNSGRGYDSDRSLISDTESLTSETESVISDTEWVRSDTEVAETMVQQLIDEDMLDEDYRQAMVDAVGVIRNLLPDGVFDREGMDDAIRRILLRESEYDLDDEDYEAVADAVAFHRKPAASFVELTGSFLVSKGALSETTQVEDASGQVVGRNWRNDPIGQVDLGVVSRLRTDVDGHKHSVRGSRRTAPWQGRTVYLLVADAEGDRVQVTLDEGQSRWLDPVALAEVIRRDDKFPQGAEILLAPALVDAGGGSTLLPRALADASTLSVWAPTANSTLTDESPGAHLALANHDPGAAPWGQWLFTQPGRGVLPEHDPTAGQWLKDADGKEKWVPDADLRTYPTVAGGDRGTAAHHSTGRVSLHPQEWAQVEHQYPLAALYTTYYVQDPVTRNFGARRRTPWADLVAQDIPVYEFSAHGDRDGRIHWSSENGGKWSGDAQQTAGWLRRRRSLTELDQRAPAGHRAQVLLEVCHQGSLRLGTTDPLLTPEPAQDLANALSRRVMASPSAVGTVVMGRRIVPFVDAGLDGTLSRWRTFDPEPDGDQLVVLARMMKLQSSTGTSVGAVPTALRLVRALRRVFGPRAELDAELLVGIGALERLRSAHPELNAHGPFTMDFFDHAAELFAQYYGMAGEDPVAMRERLLNTARIWEAQSPPGTPALASRLPMPAVTIVSQEWAVAGESALGRLVLGDARTRKPPASADTDRTRAFWSMVRGRAAVDDAVRAYGPDPVARLALHLDESTVVDESVQRDLWIRASQAWAHGYSDAGPAAWAAQDLEHRGVLAVAQPIVREDGSRVGVSLAGTKVRELDTTGIAVGAPGALRQTGYQPWRRKYSVVEVADIRAETVVVHGREGSVETSHDSLAHLILSRLRGAKATEIVLVGPVADRSSVERLAQATADVTGRAVHIHHAGSALLSGPDGRHVIAVTDPASPQPADEPWTTLLPDRPHLQGLHLTRQMFEPRSVGPDRDSRSGHDHGFDLRRLVTGIHGIDDLTVQVEFGPGSPATKDLEVLWQRVQSGVDDLFNRPAHRFPGSRQLHVTVERVEAGKGAHLRVDVAERLDGGPTTRRRWRTDATSDELAVQIGRQLGLGDPDSDTWTPGPDGLTPADLDRLWNLVDSTSSTGAVHGAAVDSRGAPHLFGSSVAASSGDHRSALAATGSDEEVSPFADPWRFDSGSAAAGATASRPVPSEVPAVSETAHPYPGADAGTGRRGDGDGPEPAASPVADQTVAGGTESLPLPTVSGAGPAPASGLAGIPEPSPPSAAAPELSAAREAPWYLDKGALGIAFVERSDPPSDDQATRWAQEITDALRDTRRASETLLSGLRPALKELLLTGGPREWDELLAKGRTLVVDRRLIWLRPRPVQPRPRPTAERAEVCEYAVGFAATSTGGETSREVSHGLEATLLGAIGVSSGSVAAVLPGLPSVSAGTSRKKVSKWGRSVISSRKPFIAATAGFDTDLQVKIFVDGEELSHGVVTPRTLVLGLPADYTAPGAQRPDETVPPPDAAVVDPSGPAPVPPRAHLVLNALDTTEAVSGLMRALRVHLRAKAVQRIMAQVQTTLNETSILNRGRWLLTSGDVTNAALAGQRTERSFEGHFWIKAEIEAVQYLGMTAAVGVRDDLGGGWSEQRKKEGHGRGGLGFFFSVLGPGDGGGHSTSSDGASGRPGGGTAPQGIFPAFGLRGMSERSDGHSLTVQTSSHTVLTARTAQARYGTRLRLVVKTVSPTHTVAPVDVTVWAELGMPQSQAAGFEGNLVGALMSLGGARPRQDRDQSSVSPWPPAGPVDARPWVRALLRASGTDPVRVTTRPARLDAPLPLPHPREPRALAVRRGQGFGMLVGLPGSELVLEQLRWAIDKDLGPRADSASWSTTDRDLAQYFGTPALEGDLAGLLRGFTREVSVGGRRYRVGVRGRLLERHEPPGGEAEDRTINARLISERTVAGHRKHKWSLEIGGGAAARLGFRNWLRLQLGALRVTGNGGRADKYELSGTAKAYRRTETAGPVDTHIYDIVYELSVSRPGGDGPGTPDVWWIDRPGELVALVDVPRAHVPAVPLAQTELAPANWSSTPPWQQPGQRWVDFAGGGTSGIYPAFTEIPELPLLAAYLHSRLAGVPERQAQEWASDWRNWPDAVRDGTTATELAAEIADLTGAQGGLVIDLPERDGFQQLIRLRLTAADPQDLGPVADEAEIEHYLQAGGFHQTDTDTHWGVGVSGLVGLHMRFDTRPTAHEPGEGSGTADPQGDGHEGLTGRLAAFVPFGYRRGWSDERKRKLGNVMITRATYGGRPHTVRATPVFEVTAMRRRGRKREEMTRYLPVPGALELLVPERRMVDLLPPVTGGPGDTVPPSGAHAPAVPDTVPGAPSAPPVQDPRQTESRTILDAALLPGVAHPELLRGDKVLDRIHAMIRSGAVLRGAPAGDWPDLLMRALHGSYASHRLEAQYPLLITSGVRRWLPLPGPFGTTRYLWINVTGSHSSQEGQRPRPDVTLTLRSEGVLKEETGTSSDTEGSIGVDIRGHAGYGHRHGGGELGAGYRRKAGRSVADEHDVKDIQRTSSKGPAHEVVLPLKFRVEMGLSSEPPAGIEAPVRWTKRALLTAGDMLGTDSVERLWYRARPWIWHADSETGGSIDGEVRLLVPAELTVPVQQTAREPGNEAAPVPLNRAAPGLDRRDLDRARWTPGAATTPDTAPGNFGRQALADVLHPWAVPAATAAASTWIPLAARRSSGNFDSGEALGWPLTLPPRLDPGTQSELLYRHYTSEGMLRANIGDLLAGRYVVPFGDATFVLGLEPTAIHPLIQGQGGTGRYKARRYRQDEHGVKVGDDKSSGWYLALGPEGGDSHGDVRLTERAPFELVGVEEGEKHESKLGETHESNKESVRVFRHYRVDARLVIAGAGGALSVDVPHALYAKLPLARDGETLADDIVNVAPELFVEDGDAGRAVGEGTAGGATGTSEAPGRRAGGPEAADVIGEPHGTDGVAAEPYGADGEGGDPVEALLRAVVRRAPELLTPEVGRDLGMDVAAPVLPGAEPLRVWAGGVITDADVPAGTEELADGNGVTIAELRAAGVPFDPSVEVEAILAGGVVPAGSVSLTTAQRYWLHLCRQGSPADEVLAGLLARTLGLRFVFAGGGGPVPRAPEASPGPTVLLTRVGARWRASVGREAGTLESGPPPAHAGLPGSFSAPSGRGFSDGATSTAPAGTPVTPPVPAPGANPSPGSTTTPAPDEVTAREP</sequence>
<feature type="compositionally biased region" description="Low complexity" evidence="2">
    <location>
        <begin position="606"/>
        <end position="617"/>
    </location>
</feature>
<feature type="compositionally biased region" description="Gly residues" evidence="2">
    <location>
        <begin position="561"/>
        <end position="570"/>
    </location>
</feature>
<feature type="compositionally biased region" description="Gly residues" evidence="2">
    <location>
        <begin position="468"/>
        <end position="479"/>
    </location>
</feature>
<evidence type="ECO:0000313" key="4">
    <source>
        <dbReference type="Proteomes" id="UP001602322"/>
    </source>
</evidence>
<dbReference type="Proteomes" id="UP001602322">
    <property type="component" value="Unassembled WGS sequence"/>
</dbReference>
<keyword evidence="1" id="KW-0945">Host-virus interaction</keyword>
<dbReference type="NCBIfam" id="NF012197">
    <property type="entry name" value="lonely_Cys"/>
    <property type="match status" value="1"/>
</dbReference>
<feature type="region of interest" description="Disordered" evidence="2">
    <location>
        <begin position="3399"/>
        <end position="3437"/>
    </location>
</feature>
<gene>
    <name evidence="3" type="ORF">ACFY8O_34115</name>
</gene>
<feature type="compositionally biased region" description="Low complexity" evidence="2">
    <location>
        <begin position="376"/>
        <end position="390"/>
    </location>
</feature>
<dbReference type="EMBL" id="JBIBEG010000021">
    <property type="protein sequence ID" value="MFF5900923.1"/>
    <property type="molecule type" value="Genomic_DNA"/>
</dbReference>
<feature type="region of interest" description="Disordered" evidence="2">
    <location>
        <begin position="2717"/>
        <end position="2738"/>
    </location>
</feature>
<protein>
    <submittedName>
        <fullName evidence="3">Lonely Cys domain-containing protein</fullName>
    </submittedName>
</protein>
<feature type="region of interest" description="Disordered" evidence="2">
    <location>
        <begin position="548"/>
        <end position="580"/>
    </location>
</feature>
<feature type="region of interest" description="Disordered" evidence="2">
    <location>
        <begin position="2828"/>
        <end position="2847"/>
    </location>
</feature>
<proteinExistence type="predicted"/>
<accession>A0ABW6XGN9</accession>
<keyword evidence="4" id="KW-1185">Reference proteome</keyword>
<dbReference type="RefSeq" id="WP_387909245.1">
    <property type="nucleotide sequence ID" value="NZ_JBIBEG010000021.1"/>
</dbReference>
<feature type="compositionally biased region" description="Low complexity" evidence="2">
    <location>
        <begin position="2308"/>
        <end position="2322"/>
    </location>
</feature>
<feature type="region of interest" description="Disordered" evidence="2">
    <location>
        <begin position="376"/>
        <end position="399"/>
    </location>
</feature>
<feature type="compositionally biased region" description="Pro residues" evidence="2">
    <location>
        <begin position="4263"/>
        <end position="4273"/>
    </location>
</feature>
<reference evidence="3 4" key="1">
    <citation type="submission" date="2024-10" db="EMBL/GenBank/DDBJ databases">
        <title>The Natural Products Discovery Center: Release of the First 8490 Sequenced Strains for Exploring Actinobacteria Biosynthetic Diversity.</title>
        <authorList>
            <person name="Kalkreuter E."/>
            <person name="Kautsar S.A."/>
            <person name="Yang D."/>
            <person name="Bader C.D."/>
            <person name="Teijaro C.N."/>
            <person name="Fluegel L."/>
            <person name="Davis C.M."/>
            <person name="Simpson J.R."/>
            <person name="Lauterbach L."/>
            <person name="Steele A.D."/>
            <person name="Gui C."/>
            <person name="Meng S."/>
            <person name="Li G."/>
            <person name="Viehrig K."/>
            <person name="Ye F."/>
            <person name="Su P."/>
            <person name="Kiefer A.F."/>
            <person name="Nichols A."/>
            <person name="Cepeda A.J."/>
            <person name="Yan W."/>
            <person name="Fan B."/>
            <person name="Jiang Y."/>
            <person name="Adhikari A."/>
            <person name="Zheng C.-J."/>
            <person name="Schuster L."/>
            <person name="Cowan T.M."/>
            <person name="Smanski M.J."/>
            <person name="Chevrette M.G."/>
            <person name="De Carvalho L.P.S."/>
            <person name="Shen B."/>
        </authorList>
    </citation>
    <scope>NUCLEOTIDE SEQUENCE [LARGE SCALE GENOMIC DNA]</scope>
    <source>
        <strain evidence="3 4">NPDC012540</strain>
    </source>
</reference>
<feature type="region of interest" description="Disordered" evidence="2">
    <location>
        <begin position="4221"/>
        <end position="4292"/>
    </location>
</feature>
<feature type="compositionally biased region" description="Low complexity" evidence="2">
    <location>
        <begin position="4252"/>
        <end position="4262"/>
    </location>
</feature>
<dbReference type="PANTHER" id="PTHR13037">
    <property type="entry name" value="FORMIN"/>
    <property type="match status" value="1"/>
</dbReference>
<name>A0ABW6XGN9_9ACTN</name>
<feature type="region of interest" description="Disordered" evidence="2">
    <location>
        <begin position="3709"/>
        <end position="3729"/>
    </location>
</feature>
<dbReference type="PANTHER" id="PTHR13037:SF24">
    <property type="entry name" value="POLYCOMB PROTEIN PCL-RELATED"/>
    <property type="match status" value="1"/>
</dbReference>
<organism evidence="3 4">
    <name type="scientific">Streptomyces argenteolus</name>
    <dbReference type="NCBI Taxonomy" id="67274"/>
    <lineage>
        <taxon>Bacteria</taxon>
        <taxon>Bacillati</taxon>
        <taxon>Actinomycetota</taxon>
        <taxon>Actinomycetes</taxon>
        <taxon>Kitasatosporales</taxon>
        <taxon>Streptomycetaceae</taxon>
        <taxon>Streptomyces</taxon>
    </lineage>
</organism>
<feature type="compositionally biased region" description="Low complexity" evidence="2">
    <location>
        <begin position="3399"/>
        <end position="3409"/>
    </location>
</feature>
<evidence type="ECO:0000313" key="3">
    <source>
        <dbReference type="EMBL" id="MFF5900923.1"/>
    </source>
</evidence>
<feature type="region of interest" description="Disordered" evidence="2">
    <location>
        <begin position="4000"/>
        <end position="4026"/>
    </location>
</feature>
<feature type="region of interest" description="Disordered" evidence="2">
    <location>
        <begin position="594"/>
        <end position="752"/>
    </location>
</feature>
<feature type="compositionally biased region" description="Low complexity" evidence="2">
    <location>
        <begin position="693"/>
        <end position="702"/>
    </location>
</feature>
<feature type="region of interest" description="Disordered" evidence="2">
    <location>
        <begin position="2218"/>
        <end position="2237"/>
    </location>
</feature>
<feature type="region of interest" description="Disordered" evidence="2">
    <location>
        <begin position="2242"/>
        <end position="2334"/>
    </location>
</feature>
<feature type="region of interest" description="Disordered" evidence="2">
    <location>
        <begin position="3287"/>
        <end position="3311"/>
    </location>
</feature>
<feature type="region of interest" description="Disordered" evidence="2">
    <location>
        <begin position="425"/>
        <end position="518"/>
    </location>
</feature>
<comment type="caution">
    <text evidence="3">The sequence shown here is derived from an EMBL/GenBank/DDBJ whole genome shotgun (WGS) entry which is preliminary data.</text>
</comment>
<evidence type="ECO:0000256" key="2">
    <source>
        <dbReference type="SAM" id="MobiDB-lite"/>
    </source>
</evidence>
<evidence type="ECO:0000256" key="1">
    <source>
        <dbReference type="ARBA" id="ARBA00022581"/>
    </source>
</evidence>